<organism evidence="3 4">
    <name type="scientific">Mortierella polycephala</name>
    <dbReference type="NCBI Taxonomy" id="41804"/>
    <lineage>
        <taxon>Eukaryota</taxon>
        <taxon>Fungi</taxon>
        <taxon>Fungi incertae sedis</taxon>
        <taxon>Mucoromycota</taxon>
        <taxon>Mortierellomycotina</taxon>
        <taxon>Mortierellomycetes</taxon>
        <taxon>Mortierellales</taxon>
        <taxon>Mortierellaceae</taxon>
        <taxon>Mortierella</taxon>
    </lineage>
</organism>
<comment type="subunit">
    <text evidence="1">Homodimer.</text>
</comment>
<dbReference type="EMBL" id="JAAAJA010000921">
    <property type="protein sequence ID" value="KAG0248800.1"/>
    <property type="molecule type" value="Genomic_DNA"/>
</dbReference>
<dbReference type="InterPro" id="IPR044662">
    <property type="entry name" value="HS1/DABB1-like"/>
</dbReference>
<dbReference type="OrthoDB" id="42919at2759"/>
<dbReference type="PANTHER" id="PTHR33178">
    <property type="match status" value="1"/>
</dbReference>
<name>A0A9P6PNE5_9FUNG</name>
<dbReference type="InterPro" id="IPR013097">
    <property type="entry name" value="Dabb"/>
</dbReference>
<dbReference type="Proteomes" id="UP000726737">
    <property type="component" value="Unassembled WGS sequence"/>
</dbReference>
<gene>
    <name evidence="3" type="ORF">BG011_009911</name>
</gene>
<keyword evidence="4" id="KW-1185">Reference proteome</keyword>
<comment type="caution">
    <text evidence="3">The sequence shown here is derived from an EMBL/GenBank/DDBJ whole genome shotgun (WGS) entry which is preliminary data.</text>
</comment>
<dbReference type="InterPro" id="IPR011008">
    <property type="entry name" value="Dimeric_a/b-barrel"/>
</dbReference>
<feature type="domain" description="Stress-response A/B barrel" evidence="2">
    <location>
        <begin position="3"/>
        <end position="96"/>
    </location>
</feature>
<reference evidence="3" key="1">
    <citation type="journal article" date="2020" name="Fungal Divers.">
        <title>Resolving the Mortierellaceae phylogeny through synthesis of multi-gene phylogenetics and phylogenomics.</title>
        <authorList>
            <person name="Vandepol N."/>
            <person name="Liber J."/>
            <person name="Desiro A."/>
            <person name="Na H."/>
            <person name="Kennedy M."/>
            <person name="Barry K."/>
            <person name="Grigoriev I.V."/>
            <person name="Miller A.N."/>
            <person name="O'Donnell K."/>
            <person name="Stajich J.E."/>
            <person name="Bonito G."/>
        </authorList>
    </citation>
    <scope>NUCLEOTIDE SEQUENCE</scope>
    <source>
        <strain evidence="3">KOD948</strain>
    </source>
</reference>
<dbReference type="SUPFAM" id="SSF54909">
    <property type="entry name" value="Dimeric alpha+beta barrel"/>
    <property type="match status" value="1"/>
</dbReference>
<dbReference type="Gene3D" id="3.30.70.100">
    <property type="match status" value="1"/>
</dbReference>
<sequence length="103" mass="11574">MAILHSVLFKARPTATTEQTDAMMAAIAAFKAQLPDLIQSMYSGVDSGPQTKGFSYSFTMIFKNKADIDTYLASKEHRQFEKKVRHILMDAIVIDYEIPDAKL</sequence>
<evidence type="ECO:0000313" key="4">
    <source>
        <dbReference type="Proteomes" id="UP000726737"/>
    </source>
</evidence>
<dbReference type="AlphaFoldDB" id="A0A9P6PNE5"/>
<accession>A0A9P6PNE5</accession>
<dbReference type="Pfam" id="PF07876">
    <property type="entry name" value="Dabb"/>
    <property type="match status" value="1"/>
</dbReference>
<evidence type="ECO:0000256" key="1">
    <source>
        <dbReference type="ARBA" id="ARBA00011738"/>
    </source>
</evidence>
<proteinExistence type="predicted"/>
<dbReference type="PROSITE" id="PS51502">
    <property type="entry name" value="S_R_A_B_BARREL"/>
    <property type="match status" value="1"/>
</dbReference>
<dbReference type="SMART" id="SM00886">
    <property type="entry name" value="Dabb"/>
    <property type="match status" value="1"/>
</dbReference>
<evidence type="ECO:0000313" key="3">
    <source>
        <dbReference type="EMBL" id="KAG0248800.1"/>
    </source>
</evidence>
<evidence type="ECO:0000259" key="2">
    <source>
        <dbReference type="PROSITE" id="PS51502"/>
    </source>
</evidence>
<protein>
    <recommendedName>
        <fullName evidence="2">Stress-response A/B barrel domain-containing protein</fullName>
    </recommendedName>
</protein>
<dbReference type="PANTHER" id="PTHR33178:SF10">
    <property type="entry name" value="STRESS-RESPONSE A_B BARREL DOMAIN-CONTAINING PROTEIN"/>
    <property type="match status" value="1"/>
</dbReference>